<protein>
    <recommendedName>
        <fullName evidence="6">Ribosomal RNA small subunit methyltransferase G</fullName>
        <ecNumber evidence="6">2.1.1.-</ecNumber>
    </recommendedName>
    <alternativeName>
        <fullName evidence="6">16S rRNA 7-methylguanosine methyltransferase</fullName>
        <shortName evidence="6">16S rRNA m7G methyltransferase</shortName>
    </alternativeName>
</protein>
<dbReference type="PANTHER" id="PTHR31760">
    <property type="entry name" value="S-ADENOSYL-L-METHIONINE-DEPENDENT METHYLTRANSFERASES SUPERFAMILY PROTEIN"/>
    <property type="match status" value="1"/>
</dbReference>
<dbReference type="EC" id="2.1.1.-" evidence="6"/>
<reference evidence="7 8" key="1">
    <citation type="submission" date="2018-06" db="EMBL/GenBank/DDBJ databases">
        <title>Extensive metabolic versatility and redundancy in microbially diverse, dynamic hydrothermal sediments.</title>
        <authorList>
            <person name="Dombrowski N."/>
            <person name="Teske A."/>
            <person name="Baker B.J."/>
        </authorList>
    </citation>
    <scope>NUCLEOTIDE SEQUENCE [LARGE SCALE GENOMIC DNA]</scope>
    <source>
        <strain evidence="7">B36_G15</strain>
    </source>
</reference>
<dbReference type="Pfam" id="PF02527">
    <property type="entry name" value="GidB"/>
    <property type="match status" value="1"/>
</dbReference>
<dbReference type="AlphaFoldDB" id="A0A660SI34"/>
<dbReference type="Gene3D" id="3.40.50.150">
    <property type="entry name" value="Vaccinia Virus protein VP39"/>
    <property type="match status" value="1"/>
</dbReference>
<comment type="function">
    <text evidence="6">Specifically methylates the N7 position of a guanine in 16S rRNA.</text>
</comment>
<dbReference type="NCBIfam" id="TIGR00138">
    <property type="entry name" value="rsmG_gidB"/>
    <property type="match status" value="1"/>
</dbReference>
<keyword evidence="4 6" id="KW-0808">Transferase</keyword>
<organism evidence="7 8">
    <name type="scientific">candidate division WOR-3 bacterium</name>
    <dbReference type="NCBI Taxonomy" id="2052148"/>
    <lineage>
        <taxon>Bacteria</taxon>
        <taxon>Bacteria division WOR-3</taxon>
    </lineage>
</organism>
<feature type="binding site" evidence="6">
    <location>
        <position position="76"/>
    </location>
    <ligand>
        <name>S-adenosyl-L-methionine</name>
        <dbReference type="ChEBI" id="CHEBI:59789"/>
    </ligand>
</feature>
<dbReference type="GO" id="GO:0070043">
    <property type="term" value="F:rRNA (guanine-N7-)-methyltransferase activity"/>
    <property type="evidence" value="ECO:0007669"/>
    <property type="project" value="UniProtKB-UniRule"/>
</dbReference>
<evidence type="ECO:0000313" key="7">
    <source>
        <dbReference type="EMBL" id="RKX70444.1"/>
    </source>
</evidence>
<keyword evidence="1 6" id="KW-0963">Cytoplasm</keyword>
<gene>
    <name evidence="6 7" type="primary">rsmG</name>
    <name evidence="7" type="ORF">DRP53_04955</name>
</gene>
<name>A0A660SI34_UNCW3</name>
<keyword evidence="2 6" id="KW-0698">rRNA processing</keyword>
<keyword evidence="3 6" id="KW-0489">Methyltransferase</keyword>
<feature type="binding site" evidence="6">
    <location>
        <position position="140"/>
    </location>
    <ligand>
        <name>S-adenosyl-L-methionine</name>
        <dbReference type="ChEBI" id="CHEBI:59789"/>
    </ligand>
</feature>
<dbReference type="PANTHER" id="PTHR31760:SF0">
    <property type="entry name" value="S-ADENOSYL-L-METHIONINE-DEPENDENT METHYLTRANSFERASES SUPERFAMILY PROTEIN"/>
    <property type="match status" value="1"/>
</dbReference>
<sequence length="188" mass="21698">MNEEEQLREGIKSLGLVVTDEQIRKLLHFADLVREGNRWVHLVSRRDLRRIVSKHILESLQIVPYLPEGASCADIGSGAGFPGIPVKIIRPDIKMTLYERKKKKALFLIEMIKTLELSGIRVEAQSFPHQQDMIDYLLIRNIDDRRMIKSLSNLGYFLIAKQHTCQLWKKTPLLRSESLFPLIGQHTS</sequence>
<evidence type="ECO:0000313" key="8">
    <source>
        <dbReference type="Proteomes" id="UP000268469"/>
    </source>
</evidence>
<feature type="binding site" evidence="6">
    <location>
        <position position="81"/>
    </location>
    <ligand>
        <name>S-adenosyl-L-methionine</name>
        <dbReference type="ChEBI" id="CHEBI:59789"/>
    </ligand>
</feature>
<comment type="subcellular location">
    <subcellularLocation>
        <location evidence="6">Cytoplasm</location>
    </subcellularLocation>
</comment>
<dbReference type="SUPFAM" id="SSF53335">
    <property type="entry name" value="S-adenosyl-L-methionine-dependent methyltransferases"/>
    <property type="match status" value="1"/>
</dbReference>
<evidence type="ECO:0000256" key="4">
    <source>
        <dbReference type="ARBA" id="ARBA00022679"/>
    </source>
</evidence>
<feature type="binding site" evidence="6">
    <location>
        <begin position="124"/>
        <end position="125"/>
    </location>
    <ligand>
        <name>S-adenosyl-L-methionine</name>
        <dbReference type="ChEBI" id="CHEBI:59789"/>
    </ligand>
</feature>
<dbReference type="InterPro" id="IPR003682">
    <property type="entry name" value="rRNA_ssu_MeTfrase_G"/>
</dbReference>
<proteinExistence type="inferred from homology"/>
<evidence type="ECO:0000256" key="2">
    <source>
        <dbReference type="ARBA" id="ARBA00022552"/>
    </source>
</evidence>
<dbReference type="HAMAP" id="MF_00074">
    <property type="entry name" value="16SrRNA_methyltr_G"/>
    <property type="match status" value="1"/>
</dbReference>
<accession>A0A660SI34</accession>
<evidence type="ECO:0000256" key="6">
    <source>
        <dbReference type="HAMAP-Rule" id="MF_00074"/>
    </source>
</evidence>
<comment type="caution">
    <text evidence="7">The sequence shown here is derived from an EMBL/GenBank/DDBJ whole genome shotgun (WGS) entry which is preliminary data.</text>
</comment>
<evidence type="ECO:0000256" key="5">
    <source>
        <dbReference type="ARBA" id="ARBA00022691"/>
    </source>
</evidence>
<keyword evidence="5 6" id="KW-0949">S-adenosyl-L-methionine</keyword>
<evidence type="ECO:0000256" key="3">
    <source>
        <dbReference type="ARBA" id="ARBA00022603"/>
    </source>
</evidence>
<dbReference type="GO" id="GO:0005829">
    <property type="term" value="C:cytosol"/>
    <property type="evidence" value="ECO:0007669"/>
    <property type="project" value="TreeGrafter"/>
</dbReference>
<evidence type="ECO:0000256" key="1">
    <source>
        <dbReference type="ARBA" id="ARBA00022490"/>
    </source>
</evidence>
<comment type="similarity">
    <text evidence="6">Belongs to the methyltransferase superfamily. RNA methyltransferase RsmG family.</text>
</comment>
<dbReference type="Proteomes" id="UP000268469">
    <property type="component" value="Unassembled WGS sequence"/>
</dbReference>
<dbReference type="InterPro" id="IPR029063">
    <property type="entry name" value="SAM-dependent_MTases_sf"/>
</dbReference>
<dbReference type="EMBL" id="QNBE01000039">
    <property type="protein sequence ID" value="RKX70444.1"/>
    <property type="molecule type" value="Genomic_DNA"/>
</dbReference>
<comment type="caution">
    <text evidence="6">Lacks conserved residue(s) required for the propagation of feature annotation.</text>
</comment>